<evidence type="ECO:0000256" key="1">
    <source>
        <dbReference type="SAM" id="Phobius"/>
    </source>
</evidence>
<reference evidence="2" key="1">
    <citation type="submission" date="2017-02" db="UniProtKB">
        <authorList>
            <consortium name="WormBaseParasite"/>
        </authorList>
    </citation>
    <scope>IDENTIFICATION</scope>
</reference>
<dbReference type="WBParaSite" id="HPLM_0000791901-mRNA-1">
    <property type="protein sequence ID" value="HPLM_0000791901-mRNA-1"/>
    <property type="gene ID" value="HPLM_0000791901"/>
</dbReference>
<dbReference type="AlphaFoldDB" id="A0A0N4WBS7"/>
<keyword evidence="1" id="KW-1133">Transmembrane helix</keyword>
<organism evidence="2">
    <name type="scientific">Haemonchus placei</name>
    <name type="common">Barber's pole worm</name>
    <dbReference type="NCBI Taxonomy" id="6290"/>
    <lineage>
        <taxon>Eukaryota</taxon>
        <taxon>Metazoa</taxon>
        <taxon>Ecdysozoa</taxon>
        <taxon>Nematoda</taxon>
        <taxon>Chromadorea</taxon>
        <taxon>Rhabditida</taxon>
        <taxon>Rhabditina</taxon>
        <taxon>Rhabditomorpha</taxon>
        <taxon>Strongyloidea</taxon>
        <taxon>Trichostrongylidae</taxon>
        <taxon>Haemonchus</taxon>
    </lineage>
</organism>
<protein>
    <submittedName>
        <fullName evidence="2">Ovule protein</fullName>
    </submittedName>
</protein>
<keyword evidence="1" id="KW-0812">Transmembrane</keyword>
<keyword evidence="1" id="KW-0472">Membrane</keyword>
<proteinExistence type="predicted"/>
<sequence length="50" mass="5566">LMVLQFRLLLLLTKYSCFVDIGAGTSKILFSYYLINCIVIIVGNIKSLPG</sequence>
<name>A0A0N4WBS7_HAEPC</name>
<accession>A0A0N4WBS7</accession>
<feature type="transmembrane region" description="Helical" evidence="1">
    <location>
        <begin position="28"/>
        <end position="45"/>
    </location>
</feature>
<evidence type="ECO:0000313" key="2">
    <source>
        <dbReference type="WBParaSite" id="HPLM_0000791901-mRNA-1"/>
    </source>
</evidence>